<comment type="caution">
    <text evidence="5">The sequence shown here is derived from an EMBL/GenBank/DDBJ whole genome shotgun (WGS) entry which is preliminary data.</text>
</comment>
<dbReference type="Pfam" id="PF13712">
    <property type="entry name" value="Glyco_tranf_2_5"/>
    <property type="match status" value="1"/>
</dbReference>
<evidence type="ECO:0000313" key="5">
    <source>
        <dbReference type="EMBL" id="PYF12998.1"/>
    </source>
</evidence>
<keyword evidence="6" id="KW-1185">Reference proteome</keyword>
<dbReference type="RefSeq" id="WP_220033686.1">
    <property type="nucleotide sequence ID" value="NZ_QJTK01000001.1"/>
</dbReference>
<evidence type="ECO:0000256" key="1">
    <source>
        <dbReference type="ARBA" id="ARBA00006739"/>
    </source>
</evidence>
<dbReference type="Proteomes" id="UP000247727">
    <property type="component" value="Unassembled WGS sequence"/>
</dbReference>
<comment type="similarity">
    <text evidence="1">Belongs to the glycosyltransferase 2 family.</text>
</comment>
<dbReference type="Gene3D" id="3.90.550.10">
    <property type="entry name" value="Spore Coat Polysaccharide Biosynthesis Protein SpsA, Chain A"/>
    <property type="match status" value="1"/>
</dbReference>
<organism evidence="5 6">
    <name type="scientific">Rhodobacter viridis</name>
    <dbReference type="NCBI Taxonomy" id="1054202"/>
    <lineage>
        <taxon>Bacteria</taxon>
        <taxon>Pseudomonadati</taxon>
        <taxon>Pseudomonadota</taxon>
        <taxon>Alphaproteobacteria</taxon>
        <taxon>Rhodobacterales</taxon>
        <taxon>Rhodobacter group</taxon>
        <taxon>Rhodobacter</taxon>
    </lineage>
</organism>
<feature type="domain" description="Streptomycin biosynthesis protein StrF" evidence="4">
    <location>
        <begin position="46"/>
        <end position="195"/>
    </location>
</feature>
<dbReference type="EMBL" id="QJTK01000001">
    <property type="protein sequence ID" value="PYF12998.1"/>
    <property type="molecule type" value="Genomic_DNA"/>
</dbReference>
<dbReference type="GO" id="GO:0016757">
    <property type="term" value="F:glycosyltransferase activity"/>
    <property type="evidence" value="ECO:0007669"/>
    <property type="project" value="UniProtKB-KW"/>
</dbReference>
<dbReference type="PANTHER" id="PTHR43179:SF12">
    <property type="entry name" value="GALACTOFURANOSYLTRANSFERASE GLFT2"/>
    <property type="match status" value="1"/>
</dbReference>
<protein>
    <submittedName>
        <fullName evidence="5">Glycosyl transferase family 2</fullName>
    </submittedName>
</protein>
<proteinExistence type="inferred from homology"/>
<sequence length="234" mass="26522">MRSRLVVATPVGLDEFYATKPTGQTFERSLSDQCDILLYPSNTAGLSRVYNDAIERSKDEYDTLIFCHDDVFFVDHHWLGHCHDGMQAFDIIGVAGSVRPVPGQVAWCFEDEHGTRVDKEKMAGSIAHGTSWPPKRVNRLGPSRIPVDLIDGVFVACRMSALIERNLRFDERFDFHFYDVDFCLAARQAGLTLGVWDIALMHESRGQFGTESWHLNRLKYLQKWNSSPVPQSAA</sequence>
<reference evidence="5 6" key="1">
    <citation type="submission" date="2018-06" db="EMBL/GenBank/DDBJ databases">
        <title>Genomic Encyclopedia of Type Strains, Phase III (KMG-III): the genomes of soil and plant-associated and newly described type strains.</title>
        <authorList>
            <person name="Whitman W."/>
        </authorList>
    </citation>
    <scope>NUCLEOTIDE SEQUENCE [LARGE SCALE GENOMIC DNA]</scope>
    <source>
        <strain evidence="5 6">JA737</strain>
    </source>
</reference>
<accession>A0A318U3C3</accession>
<name>A0A318U3C3_9RHOB</name>
<keyword evidence="2" id="KW-0328">Glycosyltransferase</keyword>
<dbReference type="PANTHER" id="PTHR43179">
    <property type="entry name" value="RHAMNOSYLTRANSFERASE WBBL"/>
    <property type="match status" value="1"/>
</dbReference>
<evidence type="ECO:0000313" key="6">
    <source>
        <dbReference type="Proteomes" id="UP000247727"/>
    </source>
</evidence>
<dbReference type="AlphaFoldDB" id="A0A318U3C3"/>
<dbReference type="InterPro" id="IPR029044">
    <property type="entry name" value="Nucleotide-diphossugar_trans"/>
</dbReference>
<dbReference type="InterPro" id="IPR059123">
    <property type="entry name" value="StrF_dom"/>
</dbReference>
<evidence type="ECO:0000256" key="3">
    <source>
        <dbReference type="ARBA" id="ARBA00022679"/>
    </source>
</evidence>
<keyword evidence="3 5" id="KW-0808">Transferase</keyword>
<evidence type="ECO:0000259" key="4">
    <source>
        <dbReference type="Pfam" id="PF13712"/>
    </source>
</evidence>
<dbReference type="SUPFAM" id="SSF53448">
    <property type="entry name" value="Nucleotide-diphospho-sugar transferases"/>
    <property type="match status" value="1"/>
</dbReference>
<gene>
    <name evidence="5" type="ORF">C8J30_101383</name>
</gene>
<evidence type="ECO:0000256" key="2">
    <source>
        <dbReference type="ARBA" id="ARBA00022676"/>
    </source>
</evidence>